<keyword evidence="9" id="KW-0472">Membrane</keyword>
<protein>
    <recommendedName>
        <fullName evidence="12">Cytochrome P450</fullName>
    </recommendedName>
</protein>
<dbReference type="Gene3D" id="1.10.630.10">
    <property type="entry name" value="Cytochrome P450"/>
    <property type="match status" value="1"/>
</dbReference>
<keyword evidence="11" id="KW-1185">Reference proteome</keyword>
<keyword evidence="3 8" id="KW-0349">Heme</keyword>
<dbReference type="Pfam" id="PF00067">
    <property type="entry name" value="p450"/>
    <property type="match status" value="2"/>
</dbReference>
<dbReference type="GO" id="GO:0005506">
    <property type="term" value="F:iron ion binding"/>
    <property type="evidence" value="ECO:0007669"/>
    <property type="project" value="InterPro"/>
</dbReference>
<reference evidence="10 11" key="1">
    <citation type="submission" date="2019-06" db="EMBL/GenBank/DDBJ databases">
        <title>Draft genome sequence of the filamentous fungus Phialemoniopsis curvata isolated from diesel fuel.</title>
        <authorList>
            <person name="Varaljay V.A."/>
            <person name="Lyon W.J."/>
            <person name="Crouch A.L."/>
            <person name="Drake C.E."/>
            <person name="Hollomon J.M."/>
            <person name="Nadeau L.J."/>
            <person name="Nunn H.S."/>
            <person name="Stevenson B.S."/>
            <person name="Bojanowski C.L."/>
            <person name="Crookes-Goodson W.J."/>
        </authorList>
    </citation>
    <scope>NUCLEOTIDE SEQUENCE [LARGE SCALE GENOMIC DNA]</scope>
    <source>
        <strain evidence="10 11">D216</strain>
    </source>
</reference>
<sequence length="543" mass="60982">MLRTTRLEEMVNPARLQELMNKLPSAILNLPILASLVVFYVLVSYTYAWFRLRHIPGPFLASFSYLYILWTELGFRQGDRMGDLCKKYGNLVRIGPNDVLTGDPDFVRRINGARSRYSRAQYYRSTRLTADHDNLFSITDTGAHDRLKARMTYGYGGKDVPSMESDMNEVLSLLVHILKFQYASSGRTVDFATLSRYFALDVITKIAYGEEFGFMKSDQDLYGIVYEGQGFMKAMAISAEVPWLSALFINPTLQRLFGPRPDDKRGFGVTLGLAKKVVGERFGPEAKDKMDMLASLDSQPRGSFVRHGLTQRECEAEVPFQIIAGSDTTARTIRGTMLYLMAAPNAYHTLQKEIDNAVRQGIVSNPVRVEEAKRLPYLQGCIYEGLRLSVPVTILGFKQCPPEGLKDPSRYRTRYADSCGAGDTTEGHSIPGGTRVAVAAKSLMTSAKVFGDDADVFRPERWLNLDIDTKRVMTDTAELIFGYGRWACSGKPVAMIELNKVFIQLVNPQKPFDQCDNINIHMDRGMWVRVTDRNLTGGATNAY</sequence>
<dbReference type="GeneID" id="41971531"/>
<dbReference type="InParanoid" id="A0A507BFL7"/>
<evidence type="ECO:0000256" key="1">
    <source>
        <dbReference type="ARBA" id="ARBA00001971"/>
    </source>
</evidence>
<dbReference type="PRINTS" id="PR00463">
    <property type="entry name" value="EP450I"/>
</dbReference>
<dbReference type="InterPro" id="IPR036396">
    <property type="entry name" value="Cyt_P450_sf"/>
</dbReference>
<feature type="binding site" description="axial binding residue" evidence="8">
    <location>
        <position position="488"/>
    </location>
    <ligand>
        <name>heme</name>
        <dbReference type="ChEBI" id="CHEBI:30413"/>
    </ligand>
    <ligandPart>
        <name>Fe</name>
        <dbReference type="ChEBI" id="CHEBI:18248"/>
    </ligandPart>
</feature>
<dbReference type="InterPro" id="IPR001128">
    <property type="entry name" value="Cyt_P450"/>
</dbReference>
<dbReference type="STRING" id="1093900.A0A507BFL7"/>
<evidence type="ECO:0000256" key="5">
    <source>
        <dbReference type="ARBA" id="ARBA00023002"/>
    </source>
</evidence>
<accession>A0A507BFL7</accession>
<dbReference type="InterPro" id="IPR050121">
    <property type="entry name" value="Cytochrome_P450_monoxygenase"/>
</dbReference>
<comment type="similarity">
    <text evidence="2">Belongs to the cytochrome P450 family.</text>
</comment>
<keyword evidence="6 8" id="KW-0408">Iron</keyword>
<keyword evidence="9" id="KW-0812">Transmembrane</keyword>
<dbReference type="GO" id="GO:0016705">
    <property type="term" value="F:oxidoreductase activity, acting on paired donors, with incorporation or reduction of molecular oxygen"/>
    <property type="evidence" value="ECO:0007669"/>
    <property type="project" value="InterPro"/>
</dbReference>
<evidence type="ECO:0000256" key="2">
    <source>
        <dbReference type="ARBA" id="ARBA00010617"/>
    </source>
</evidence>
<evidence type="ECO:0000256" key="7">
    <source>
        <dbReference type="ARBA" id="ARBA00023033"/>
    </source>
</evidence>
<evidence type="ECO:0000256" key="9">
    <source>
        <dbReference type="SAM" id="Phobius"/>
    </source>
</evidence>
<evidence type="ECO:0000313" key="10">
    <source>
        <dbReference type="EMBL" id="TPX16089.1"/>
    </source>
</evidence>
<keyword evidence="4 8" id="KW-0479">Metal-binding</keyword>
<keyword evidence="9" id="KW-1133">Transmembrane helix</keyword>
<dbReference type="GO" id="GO:0004497">
    <property type="term" value="F:monooxygenase activity"/>
    <property type="evidence" value="ECO:0007669"/>
    <property type="project" value="UniProtKB-KW"/>
</dbReference>
<dbReference type="RefSeq" id="XP_030997800.1">
    <property type="nucleotide sequence ID" value="XM_031138455.1"/>
</dbReference>
<evidence type="ECO:0000256" key="6">
    <source>
        <dbReference type="ARBA" id="ARBA00023004"/>
    </source>
</evidence>
<proteinExistence type="inferred from homology"/>
<keyword evidence="5" id="KW-0560">Oxidoreductase</keyword>
<dbReference type="SUPFAM" id="SSF48264">
    <property type="entry name" value="Cytochrome P450"/>
    <property type="match status" value="1"/>
</dbReference>
<evidence type="ECO:0008006" key="12">
    <source>
        <dbReference type="Google" id="ProtNLM"/>
    </source>
</evidence>
<dbReference type="GO" id="GO:0020037">
    <property type="term" value="F:heme binding"/>
    <property type="evidence" value="ECO:0007669"/>
    <property type="project" value="InterPro"/>
</dbReference>
<dbReference type="AlphaFoldDB" id="A0A507BFL7"/>
<evidence type="ECO:0000313" key="11">
    <source>
        <dbReference type="Proteomes" id="UP000319257"/>
    </source>
</evidence>
<feature type="transmembrane region" description="Helical" evidence="9">
    <location>
        <begin position="26"/>
        <end position="49"/>
    </location>
</feature>
<evidence type="ECO:0000256" key="4">
    <source>
        <dbReference type="ARBA" id="ARBA00022723"/>
    </source>
</evidence>
<dbReference type="OrthoDB" id="3934656at2759"/>
<comment type="caution">
    <text evidence="10">The sequence shown here is derived from an EMBL/GenBank/DDBJ whole genome shotgun (WGS) entry which is preliminary data.</text>
</comment>
<dbReference type="Proteomes" id="UP000319257">
    <property type="component" value="Unassembled WGS sequence"/>
</dbReference>
<dbReference type="PANTHER" id="PTHR24305:SF77">
    <property type="entry name" value="CYTOCHROME P450 MONOOXYGENASE"/>
    <property type="match status" value="1"/>
</dbReference>
<organism evidence="10 11">
    <name type="scientific">Thyridium curvatum</name>
    <dbReference type="NCBI Taxonomy" id="1093900"/>
    <lineage>
        <taxon>Eukaryota</taxon>
        <taxon>Fungi</taxon>
        <taxon>Dikarya</taxon>
        <taxon>Ascomycota</taxon>
        <taxon>Pezizomycotina</taxon>
        <taxon>Sordariomycetes</taxon>
        <taxon>Sordariomycetidae</taxon>
        <taxon>Thyridiales</taxon>
        <taxon>Thyridiaceae</taxon>
        <taxon>Thyridium</taxon>
    </lineage>
</organism>
<evidence type="ECO:0000256" key="3">
    <source>
        <dbReference type="ARBA" id="ARBA00022617"/>
    </source>
</evidence>
<dbReference type="PANTHER" id="PTHR24305">
    <property type="entry name" value="CYTOCHROME P450"/>
    <property type="match status" value="1"/>
</dbReference>
<name>A0A507BFL7_9PEZI</name>
<dbReference type="InterPro" id="IPR002401">
    <property type="entry name" value="Cyt_P450_E_grp-I"/>
</dbReference>
<evidence type="ECO:0000256" key="8">
    <source>
        <dbReference type="PIRSR" id="PIRSR602401-1"/>
    </source>
</evidence>
<comment type="cofactor">
    <cofactor evidence="1 8">
        <name>heme</name>
        <dbReference type="ChEBI" id="CHEBI:30413"/>
    </cofactor>
</comment>
<dbReference type="EMBL" id="SKBQ01000019">
    <property type="protein sequence ID" value="TPX16089.1"/>
    <property type="molecule type" value="Genomic_DNA"/>
</dbReference>
<gene>
    <name evidence="10" type="ORF">E0L32_004084</name>
</gene>
<keyword evidence="7" id="KW-0503">Monooxygenase</keyword>
<dbReference type="CDD" id="cd11060">
    <property type="entry name" value="CYP57A1-like"/>
    <property type="match status" value="1"/>
</dbReference>